<sequence length="92" mass="10804">MTGYGKSEMQTDEVCLSLELRTINSRFLDFSHRLPKMLSPFEDDALKLIKSKCIRGRVTLFVKLDYVEGERNNLVLNQDKLENYMKMVKEIQ</sequence>
<dbReference type="InterPro" id="IPR005229">
    <property type="entry name" value="YicC/YloC-like"/>
</dbReference>
<dbReference type="GO" id="GO:0004521">
    <property type="term" value="F:RNA endonuclease activity"/>
    <property type="evidence" value="ECO:0007669"/>
    <property type="project" value="InterPro"/>
</dbReference>
<name>A0A382TRU6_9ZZZZ</name>
<dbReference type="AlphaFoldDB" id="A0A382TRU6"/>
<proteinExistence type="predicted"/>
<feature type="domain" description="Endoribonuclease YicC-like N-terminal" evidence="1">
    <location>
        <begin position="1"/>
        <end position="92"/>
    </location>
</feature>
<dbReference type="InterPro" id="IPR013527">
    <property type="entry name" value="YicC-like_N"/>
</dbReference>
<dbReference type="PANTHER" id="PTHR30636:SF3">
    <property type="entry name" value="UPF0701 PROTEIN YICC"/>
    <property type="match status" value="1"/>
</dbReference>
<dbReference type="PANTHER" id="PTHR30636">
    <property type="entry name" value="UPF0701 PROTEIN YICC"/>
    <property type="match status" value="1"/>
</dbReference>
<organism evidence="2">
    <name type="scientific">marine metagenome</name>
    <dbReference type="NCBI Taxonomy" id="408172"/>
    <lineage>
        <taxon>unclassified sequences</taxon>
        <taxon>metagenomes</taxon>
        <taxon>ecological metagenomes</taxon>
    </lineage>
</organism>
<reference evidence="2" key="1">
    <citation type="submission" date="2018-05" db="EMBL/GenBank/DDBJ databases">
        <authorList>
            <person name="Lanie J.A."/>
            <person name="Ng W.-L."/>
            <person name="Kazmierczak K.M."/>
            <person name="Andrzejewski T.M."/>
            <person name="Davidsen T.M."/>
            <person name="Wayne K.J."/>
            <person name="Tettelin H."/>
            <person name="Glass J.I."/>
            <person name="Rusch D."/>
            <person name="Podicherti R."/>
            <person name="Tsui H.-C.T."/>
            <person name="Winkler M.E."/>
        </authorList>
    </citation>
    <scope>NUCLEOTIDE SEQUENCE</scope>
</reference>
<dbReference type="Pfam" id="PF03755">
    <property type="entry name" value="YicC-like_N"/>
    <property type="match status" value="1"/>
</dbReference>
<protein>
    <recommendedName>
        <fullName evidence="1">Endoribonuclease YicC-like N-terminal domain-containing protein</fullName>
    </recommendedName>
</protein>
<evidence type="ECO:0000259" key="1">
    <source>
        <dbReference type="Pfam" id="PF03755"/>
    </source>
</evidence>
<evidence type="ECO:0000313" key="2">
    <source>
        <dbReference type="EMBL" id="SVD24809.1"/>
    </source>
</evidence>
<accession>A0A382TRU6</accession>
<dbReference type="EMBL" id="UINC01138700">
    <property type="protein sequence ID" value="SVD24809.1"/>
    <property type="molecule type" value="Genomic_DNA"/>
</dbReference>
<feature type="non-terminal residue" evidence="2">
    <location>
        <position position="92"/>
    </location>
</feature>
<gene>
    <name evidence="2" type="ORF">METZ01_LOCUS377663</name>
</gene>